<evidence type="ECO:0000313" key="3">
    <source>
        <dbReference type="EMBL" id="KAF3455448.1"/>
    </source>
</evidence>
<organism evidence="3 4">
    <name type="scientific">Rhamnella rubrinervis</name>
    <dbReference type="NCBI Taxonomy" id="2594499"/>
    <lineage>
        <taxon>Eukaryota</taxon>
        <taxon>Viridiplantae</taxon>
        <taxon>Streptophyta</taxon>
        <taxon>Embryophyta</taxon>
        <taxon>Tracheophyta</taxon>
        <taxon>Spermatophyta</taxon>
        <taxon>Magnoliopsida</taxon>
        <taxon>eudicotyledons</taxon>
        <taxon>Gunneridae</taxon>
        <taxon>Pentapetalae</taxon>
        <taxon>rosids</taxon>
        <taxon>fabids</taxon>
        <taxon>Rosales</taxon>
        <taxon>Rhamnaceae</taxon>
        <taxon>rhamnoid group</taxon>
        <taxon>Rhamneae</taxon>
        <taxon>Rhamnella</taxon>
    </lineage>
</organism>
<evidence type="ECO:0008006" key="5">
    <source>
        <dbReference type="Google" id="ProtNLM"/>
    </source>
</evidence>
<dbReference type="GO" id="GO:0005634">
    <property type="term" value="C:nucleus"/>
    <property type="evidence" value="ECO:0007669"/>
    <property type="project" value="TreeGrafter"/>
</dbReference>
<comment type="caution">
    <text evidence="3">The sequence shown here is derived from an EMBL/GenBank/DDBJ whole genome shotgun (WGS) entry which is preliminary data.</text>
</comment>
<evidence type="ECO:0000313" key="4">
    <source>
        <dbReference type="Proteomes" id="UP000796880"/>
    </source>
</evidence>
<protein>
    <recommendedName>
        <fullName evidence="5">Gem-associated protein 2</fullName>
    </recommendedName>
</protein>
<gene>
    <name evidence="3" type="ORF">FNV43_RR00075</name>
</gene>
<feature type="region of interest" description="Disordered" evidence="2">
    <location>
        <begin position="1"/>
        <end position="24"/>
    </location>
</feature>
<comment type="similarity">
    <text evidence="1">Belongs to the gemin-2 family.</text>
</comment>
<accession>A0A8K0HNV6</accession>
<name>A0A8K0HNV6_9ROSA</name>
<dbReference type="PANTHER" id="PTHR12794">
    <property type="entry name" value="GEMIN2"/>
    <property type="match status" value="1"/>
</dbReference>
<evidence type="ECO:0000256" key="1">
    <source>
        <dbReference type="ARBA" id="ARBA00025758"/>
    </source>
</evidence>
<keyword evidence="4" id="KW-1185">Reference proteome</keyword>
<dbReference type="EMBL" id="VOIH02000001">
    <property type="protein sequence ID" value="KAF3455448.1"/>
    <property type="molecule type" value="Genomic_DNA"/>
</dbReference>
<dbReference type="Pfam" id="PF04938">
    <property type="entry name" value="SIP1"/>
    <property type="match status" value="1"/>
</dbReference>
<dbReference type="PANTHER" id="PTHR12794:SF0">
    <property type="entry name" value="GEM-ASSOCIATED PROTEIN 2"/>
    <property type="match status" value="1"/>
</dbReference>
<dbReference type="GO" id="GO:0000387">
    <property type="term" value="P:spliceosomal snRNP assembly"/>
    <property type="evidence" value="ECO:0007669"/>
    <property type="project" value="InterPro"/>
</dbReference>
<dbReference type="GO" id="GO:0032797">
    <property type="term" value="C:SMN complex"/>
    <property type="evidence" value="ECO:0007669"/>
    <property type="project" value="TreeGrafter"/>
</dbReference>
<sequence length="365" mass="41136">MKMAPCTREYSEDDDSDEDYASIQRPAFLVEGEPNFESGPPEDGLEYLRRVSHLQEISHEEDFFERQHQLFQIFRLEFGPFSLETDSYFVLANGAFSFSHRWEAAQIPKIRVAKLDRSKVNKEQSVYMPKIPEIADCPEHLLPLKQWEDGFLAEFSELRLAKENSLNLSISQAVSRLEASNADLQSDVILHGKSYSTRLPGDIVLESFGRIGTEEVQSCQPHDCFSLENTYRQPSVVTGQEINTSQQPENLISKSPTNEHSSSCPLLSVILGMDSVARVSTLRKRIKSLEDASTLSRSDCLWLFALCAVVDTPLNADTCASLRDLLRKCASLRAGKSELDDEVIMLNILVTISGRYFGQAEKKQT</sequence>
<dbReference type="InterPro" id="IPR035426">
    <property type="entry name" value="Gemin2/Brr1"/>
</dbReference>
<dbReference type="AlphaFoldDB" id="A0A8K0HNV6"/>
<feature type="compositionally biased region" description="Acidic residues" evidence="2">
    <location>
        <begin position="11"/>
        <end position="20"/>
    </location>
</feature>
<evidence type="ECO:0000256" key="2">
    <source>
        <dbReference type="SAM" id="MobiDB-lite"/>
    </source>
</evidence>
<reference evidence="3" key="1">
    <citation type="submission" date="2020-03" db="EMBL/GenBank/DDBJ databases">
        <title>A high-quality chromosome-level genome assembly of a woody plant with both climbing and erect habits, Rhamnella rubrinervis.</title>
        <authorList>
            <person name="Lu Z."/>
            <person name="Yang Y."/>
            <person name="Zhu X."/>
            <person name="Sun Y."/>
        </authorList>
    </citation>
    <scope>NUCLEOTIDE SEQUENCE</scope>
    <source>
        <strain evidence="3">BYM</strain>
        <tissue evidence="3">Leaf</tissue>
    </source>
</reference>
<proteinExistence type="inferred from homology"/>
<dbReference type="Gene3D" id="1.20.58.1070">
    <property type="match status" value="1"/>
</dbReference>
<dbReference type="OrthoDB" id="428895at2759"/>
<dbReference type="Proteomes" id="UP000796880">
    <property type="component" value="Unassembled WGS sequence"/>
</dbReference>